<accession>A0A6M0RI65</accession>
<keyword evidence="2" id="KW-1185">Reference proteome</keyword>
<protein>
    <submittedName>
        <fullName evidence="1">Uncharacterized protein</fullName>
    </submittedName>
</protein>
<sequence>MEWRQKLNWAADSEDWYSWSYQAGIAIGTKLIDDVVVNHITTHPDALVIELGSDLSSCYDQVASEKLILFEVD</sequence>
<organism evidence="1 2">
    <name type="scientific">Adonisia turfae CCMR0081</name>
    <dbReference type="NCBI Taxonomy" id="2292702"/>
    <lineage>
        <taxon>Bacteria</taxon>
        <taxon>Bacillati</taxon>
        <taxon>Cyanobacteriota</taxon>
        <taxon>Adonisia</taxon>
        <taxon>Adonisia turfae</taxon>
    </lineage>
</organism>
<proteinExistence type="predicted"/>
<dbReference type="RefSeq" id="WP_163659769.1">
    <property type="nucleotide sequence ID" value="NZ_QXHD01000004.1"/>
</dbReference>
<gene>
    <name evidence="1" type="ORF">DXZ20_09295</name>
</gene>
<evidence type="ECO:0000313" key="1">
    <source>
        <dbReference type="EMBL" id="NEZ55865.1"/>
    </source>
</evidence>
<reference evidence="1 2" key="1">
    <citation type="journal article" date="2020" name="Microb. Ecol.">
        <title>Ecogenomics of the Marine Benthic Filamentous Cyanobacterium Adonisia.</title>
        <authorList>
            <person name="Walter J.M."/>
            <person name="Coutinho F.H."/>
            <person name="Leomil L."/>
            <person name="Hargreaves P.I."/>
            <person name="Campeao M.E."/>
            <person name="Vieira V.V."/>
            <person name="Silva B.S."/>
            <person name="Fistarol G.O."/>
            <person name="Salomon P.S."/>
            <person name="Sawabe T."/>
            <person name="Mino S."/>
            <person name="Hosokawa M."/>
            <person name="Miyashita H."/>
            <person name="Maruyama F."/>
            <person name="van Verk M.C."/>
            <person name="Dutilh B.E."/>
            <person name="Thompson C.C."/>
            <person name="Thompson F.L."/>
        </authorList>
    </citation>
    <scope>NUCLEOTIDE SEQUENCE [LARGE SCALE GENOMIC DNA]</scope>
    <source>
        <strain evidence="1 2">CCMR0081</strain>
    </source>
</reference>
<dbReference type="EMBL" id="QXHD01000004">
    <property type="protein sequence ID" value="NEZ55865.1"/>
    <property type="molecule type" value="Genomic_DNA"/>
</dbReference>
<name>A0A6M0RI65_9CYAN</name>
<dbReference type="AlphaFoldDB" id="A0A6M0RI65"/>
<evidence type="ECO:0000313" key="2">
    <source>
        <dbReference type="Proteomes" id="UP000481033"/>
    </source>
</evidence>
<dbReference type="Proteomes" id="UP000481033">
    <property type="component" value="Unassembled WGS sequence"/>
</dbReference>
<comment type="caution">
    <text evidence="1">The sequence shown here is derived from an EMBL/GenBank/DDBJ whole genome shotgun (WGS) entry which is preliminary data.</text>
</comment>